<dbReference type="CDD" id="cd00082">
    <property type="entry name" value="HisKA"/>
    <property type="match status" value="1"/>
</dbReference>
<keyword evidence="5" id="KW-0418">Kinase</keyword>
<dbReference type="InterPro" id="IPR000700">
    <property type="entry name" value="PAS-assoc_C"/>
</dbReference>
<dbReference type="GO" id="GO:0000155">
    <property type="term" value="F:phosphorelay sensor kinase activity"/>
    <property type="evidence" value="ECO:0007669"/>
    <property type="project" value="InterPro"/>
</dbReference>
<dbReference type="Pfam" id="PF00512">
    <property type="entry name" value="HisKA"/>
    <property type="match status" value="1"/>
</dbReference>
<dbReference type="SMART" id="SM00387">
    <property type="entry name" value="HATPase_c"/>
    <property type="match status" value="1"/>
</dbReference>
<proteinExistence type="predicted"/>
<evidence type="ECO:0000259" key="7">
    <source>
        <dbReference type="PROSITE" id="PS50109"/>
    </source>
</evidence>
<feature type="compositionally biased region" description="Polar residues" evidence="6">
    <location>
        <begin position="1"/>
        <end position="10"/>
    </location>
</feature>
<gene>
    <name evidence="9" type="ORF">G4L39_08845</name>
</gene>
<dbReference type="Gene3D" id="3.30.565.10">
    <property type="entry name" value="Histidine kinase-like ATPase, C-terminal domain"/>
    <property type="match status" value="1"/>
</dbReference>
<dbReference type="CDD" id="cd00130">
    <property type="entry name" value="PAS"/>
    <property type="match status" value="1"/>
</dbReference>
<feature type="region of interest" description="Disordered" evidence="6">
    <location>
        <begin position="87"/>
        <end position="106"/>
    </location>
</feature>
<dbReference type="SMART" id="SM00091">
    <property type="entry name" value="PAS"/>
    <property type="match status" value="2"/>
</dbReference>
<dbReference type="InterPro" id="IPR003594">
    <property type="entry name" value="HATPase_dom"/>
</dbReference>
<dbReference type="EC" id="2.7.13.3" evidence="2"/>
<keyword evidence="10" id="KW-1185">Reference proteome</keyword>
<dbReference type="SUPFAM" id="SSF55874">
    <property type="entry name" value="ATPase domain of HSP90 chaperone/DNA topoisomerase II/histidine kinase"/>
    <property type="match status" value="1"/>
</dbReference>
<dbReference type="SUPFAM" id="SSF55785">
    <property type="entry name" value="PYP-like sensor domain (PAS domain)"/>
    <property type="match status" value="2"/>
</dbReference>
<evidence type="ECO:0000256" key="6">
    <source>
        <dbReference type="SAM" id="MobiDB-lite"/>
    </source>
</evidence>
<dbReference type="InterPro" id="IPR004358">
    <property type="entry name" value="Sig_transdc_His_kin-like_C"/>
</dbReference>
<name>A0A6M1RVS8_9BACT</name>
<organism evidence="9 10">
    <name type="scientific">Limisphaera ngatamarikiensis</name>
    <dbReference type="NCBI Taxonomy" id="1324935"/>
    <lineage>
        <taxon>Bacteria</taxon>
        <taxon>Pseudomonadati</taxon>
        <taxon>Verrucomicrobiota</taxon>
        <taxon>Verrucomicrobiia</taxon>
        <taxon>Limisphaerales</taxon>
        <taxon>Limisphaeraceae</taxon>
        <taxon>Limisphaera</taxon>
    </lineage>
</organism>
<comment type="caution">
    <text evidence="9">The sequence shown here is derived from an EMBL/GenBank/DDBJ whole genome shotgun (WGS) entry which is preliminary data.</text>
</comment>
<dbReference type="PANTHER" id="PTHR43304">
    <property type="entry name" value="PHYTOCHROME-LIKE PROTEIN CPH1"/>
    <property type="match status" value="1"/>
</dbReference>
<evidence type="ECO:0000256" key="2">
    <source>
        <dbReference type="ARBA" id="ARBA00012438"/>
    </source>
</evidence>
<dbReference type="AlphaFoldDB" id="A0A6M1RVS8"/>
<reference evidence="9 10" key="1">
    <citation type="submission" date="2020-02" db="EMBL/GenBank/DDBJ databases">
        <title>Draft genome sequence of Limisphaera ngatamarikiensis NGM72.4T, a thermophilic Verrucomicrobia grouped in subdivision 3.</title>
        <authorList>
            <person name="Carere C.R."/>
            <person name="Steen J."/>
            <person name="Hugenholtz P."/>
            <person name="Stott M.B."/>
        </authorList>
    </citation>
    <scope>NUCLEOTIDE SEQUENCE [LARGE SCALE GENOMIC DNA]</scope>
    <source>
        <strain evidence="9 10">NGM72.4</strain>
    </source>
</reference>
<keyword evidence="3" id="KW-0597">Phosphoprotein</keyword>
<dbReference type="SMART" id="SM00388">
    <property type="entry name" value="HisKA"/>
    <property type="match status" value="1"/>
</dbReference>
<dbReference type="SMART" id="SM00086">
    <property type="entry name" value="PAC"/>
    <property type="match status" value="2"/>
</dbReference>
<evidence type="ECO:0000313" key="9">
    <source>
        <dbReference type="EMBL" id="NGO39501.1"/>
    </source>
</evidence>
<evidence type="ECO:0000256" key="5">
    <source>
        <dbReference type="ARBA" id="ARBA00022777"/>
    </source>
</evidence>
<feature type="domain" description="PAC" evidence="8">
    <location>
        <begin position="253"/>
        <end position="305"/>
    </location>
</feature>
<dbReference type="RefSeq" id="WP_165107553.1">
    <property type="nucleotide sequence ID" value="NZ_JAAKYA010000053.1"/>
</dbReference>
<dbReference type="PROSITE" id="PS50113">
    <property type="entry name" value="PAC"/>
    <property type="match status" value="1"/>
</dbReference>
<evidence type="ECO:0000259" key="8">
    <source>
        <dbReference type="PROSITE" id="PS50113"/>
    </source>
</evidence>
<dbReference type="SUPFAM" id="SSF47384">
    <property type="entry name" value="Homodimeric domain of signal transducing histidine kinase"/>
    <property type="match status" value="1"/>
</dbReference>
<dbReference type="InterPro" id="IPR003661">
    <property type="entry name" value="HisK_dim/P_dom"/>
</dbReference>
<feature type="domain" description="Histidine kinase" evidence="7">
    <location>
        <begin position="323"/>
        <end position="550"/>
    </location>
</feature>
<dbReference type="FunFam" id="3.30.565.10:FF:000006">
    <property type="entry name" value="Sensor histidine kinase WalK"/>
    <property type="match status" value="1"/>
</dbReference>
<sequence>MQTPAVHTTAGQGPSGSQGPSRPVPGRVLENPAAAGSPQPDPASHLPGGFVDADRLTLLADAAPVGLFLWQDGRLRYTNAAFRRLWKPGGSSGEGNPDLLDGVSSEDRPGLEEALRRVLHCPEGVARCEARPAAGSGDVQCVEIHLRRVQDQGGHTLVVGTVLDLSERRRWEERLANERAVLRTLVDHLPVAIYLKDTATRKTLVNPVDQRNLGVRSEEEALGRTDFEFFPREQAEAFYADDMQVLTTGVPVLNREERITRPDGTSGWLLTSKVPLRDTSGRIVGLAGIGLDITERKLADEKLRAFAAQLERSNRELQDFAYVASHDLQEPLRKIVVFGERLCERYAEVLPPEARDYLERMRRAAQRMQTLINDLLTFSRVTTRARPFERVNLQQILQEVIGDLETRIEQTGARVTVEPLPTVDADPLQMRQLFQNLLGNALKFRKPEEPPRIRVWAESFQGPRPDRGPQAVAEPLCRIHVQDNGIGFDEKYLDRIFNMFQRLHGRGEYEGSGIGLAIARKIVLRHGGDITARSRPGEGATFIVTLPVHQPGSESQP</sequence>
<dbReference type="Proteomes" id="UP000477311">
    <property type="component" value="Unassembled WGS sequence"/>
</dbReference>
<dbReference type="PANTHER" id="PTHR43304:SF1">
    <property type="entry name" value="PAC DOMAIN-CONTAINING PROTEIN"/>
    <property type="match status" value="1"/>
</dbReference>
<dbReference type="EMBL" id="JAAKYA010000053">
    <property type="protein sequence ID" value="NGO39501.1"/>
    <property type="molecule type" value="Genomic_DNA"/>
</dbReference>
<dbReference type="InterPro" id="IPR013656">
    <property type="entry name" value="PAS_4"/>
</dbReference>
<dbReference type="PRINTS" id="PR00344">
    <property type="entry name" value="BCTRLSENSOR"/>
</dbReference>
<dbReference type="InterPro" id="IPR001610">
    <property type="entry name" value="PAC"/>
</dbReference>
<evidence type="ECO:0000256" key="3">
    <source>
        <dbReference type="ARBA" id="ARBA00022553"/>
    </source>
</evidence>
<evidence type="ECO:0000256" key="4">
    <source>
        <dbReference type="ARBA" id="ARBA00022679"/>
    </source>
</evidence>
<dbReference type="InterPro" id="IPR005467">
    <property type="entry name" value="His_kinase_dom"/>
</dbReference>
<evidence type="ECO:0000256" key="1">
    <source>
        <dbReference type="ARBA" id="ARBA00000085"/>
    </source>
</evidence>
<feature type="region of interest" description="Disordered" evidence="6">
    <location>
        <begin position="1"/>
        <end position="48"/>
    </location>
</feature>
<dbReference type="InterPro" id="IPR036890">
    <property type="entry name" value="HATPase_C_sf"/>
</dbReference>
<dbReference type="InterPro" id="IPR036097">
    <property type="entry name" value="HisK_dim/P_sf"/>
</dbReference>
<keyword evidence="4" id="KW-0808">Transferase</keyword>
<protein>
    <recommendedName>
        <fullName evidence="2">histidine kinase</fullName>
        <ecNumber evidence="2">2.7.13.3</ecNumber>
    </recommendedName>
</protein>
<dbReference type="InterPro" id="IPR052162">
    <property type="entry name" value="Sensor_kinase/Photoreceptor"/>
</dbReference>
<dbReference type="Pfam" id="PF02518">
    <property type="entry name" value="HATPase_c"/>
    <property type="match status" value="1"/>
</dbReference>
<accession>A0A6M1RVS8</accession>
<dbReference type="Gene3D" id="1.10.287.130">
    <property type="match status" value="1"/>
</dbReference>
<dbReference type="InterPro" id="IPR000014">
    <property type="entry name" value="PAS"/>
</dbReference>
<comment type="catalytic activity">
    <reaction evidence="1">
        <text>ATP + protein L-histidine = ADP + protein N-phospho-L-histidine.</text>
        <dbReference type="EC" id="2.7.13.3"/>
    </reaction>
</comment>
<dbReference type="Gene3D" id="3.30.450.20">
    <property type="entry name" value="PAS domain"/>
    <property type="match status" value="2"/>
</dbReference>
<dbReference type="PROSITE" id="PS50109">
    <property type="entry name" value="HIS_KIN"/>
    <property type="match status" value="1"/>
</dbReference>
<dbReference type="InterPro" id="IPR035965">
    <property type="entry name" value="PAS-like_dom_sf"/>
</dbReference>
<dbReference type="NCBIfam" id="TIGR00229">
    <property type="entry name" value="sensory_box"/>
    <property type="match status" value="2"/>
</dbReference>
<dbReference type="Pfam" id="PF08448">
    <property type="entry name" value="PAS_4"/>
    <property type="match status" value="2"/>
</dbReference>
<evidence type="ECO:0000313" key="10">
    <source>
        <dbReference type="Proteomes" id="UP000477311"/>
    </source>
</evidence>
<feature type="compositionally biased region" description="Low complexity" evidence="6">
    <location>
        <begin position="11"/>
        <end position="27"/>
    </location>
</feature>